<dbReference type="GO" id="GO:0035556">
    <property type="term" value="P:intracellular signal transduction"/>
    <property type="evidence" value="ECO:0007669"/>
    <property type="project" value="InterPro"/>
</dbReference>
<evidence type="ECO:0000259" key="1">
    <source>
        <dbReference type="PROSITE" id="PS50125"/>
    </source>
</evidence>
<evidence type="ECO:0000313" key="3">
    <source>
        <dbReference type="Proteomes" id="UP000509478"/>
    </source>
</evidence>
<dbReference type="Proteomes" id="UP000509478">
    <property type="component" value="Chromosome"/>
</dbReference>
<dbReference type="EMBL" id="CP026995">
    <property type="protein sequence ID" value="QLH07147.1"/>
    <property type="molecule type" value="Genomic_DNA"/>
</dbReference>
<dbReference type="OrthoDB" id="2830at2157"/>
<dbReference type="Pfam" id="PF00211">
    <property type="entry name" value="Guanylate_cyc"/>
    <property type="match status" value="1"/>
</dbReference>
<dbReference type="InterPro" id="IPR029787">
    <property type="entry name" value="Nucleotide_cyclase"/>
</dbReference>
<dbReference type="InterPro" id="IPR001054">
    <property type="entry name" value="A/G_cyclase"/>
</dbReference>
<feature type="domain" description="Guanylate cyclase" evidence="1">
    <location>
        <begin position="43"/>
        <end position="174"/>
    </location>
</feature>
<dbReference type="KEGG" id="nue:C5F50_08715"/>
<sequence length="224" mass="25676">MSKESLTNLMLKNSENILKQNIVSDDEHEEFHVSVLGSQKQLCVGIIDIVNSTKTVARLPQNKYSIYYEIFLNHMGKIIYHFNGKILKTLGDGILFYFPETVNSERIFGFLDCIESGFSMIESHEKLNQLLIVDSLPSINFRVSLDYGQVTMMKTSEWILDLLGPTINICAKINHSCEINSMIIGSDLYEQIKAIPEYKFEKTGNTSLGLKHDYQFYKVNRKKS</sequence>
<dbReference type="SUPFAM" id="SSF55073">
    <property type="entry name" value="Nucleotide cyclase"/>
    <property type="match status" value="1"/>
</dbReference>
<evidence type="ECO:0000313" key="2">
    <source>
        <dbReference type="EMBL" id="QLH07147.1"/>
    </source>
</evidence>
<dbReference type="RefSeq" id="WP_179371012.1">
    <property type="nucleotide sequence ID" value="NZ_CP026995.1"/>
</dbReference>
<dbReference type="PROSITE" id="PS50125">
    <property type="entry name" value="GUANYLATE_CYCLASE_2"/>
    <property type="match status" value="1"/>
</dbReference>
<dbReference type="Gene3D" id="3.30.70.1230">
    <property type="entry name" value="Nucleotide cyclase"/>
    <property type="match status" value="1"/>
</dbReference>
<dbReference type="GO" id="GO:0009190">
    <property type="term" value="P:cyclic nucleotide biosynthetic process"/>
    <property type="evidence" value="ECO:0007669"/>
    <property type="project" value="InterPro"/>
</dbReference>
<dbReference type="GeneID" id="56068178"/>
<gene>
    <name evidence="2" type="ORF">C5F50_08715</name>
</gene>
<reference evidence="2 3" key="1">
    <citation type="submission" date="2018-02" db="EMBL/GenBank/DDBJ databases">
        <title>Complete genome of Nitrosopumilus ureaphilus PS0.</title>
        <authorList>
            <person name="Qin W."/>
            <person name="Zheng Y."/>
            <person name="Stahl D.A."/>
        </authorList>
    </citation>
    <scope>NUCLEOTIDE SEQUENCE [LARGE SCALE GENOMIC DNA]</scope>
    <source>
        <strain evidence="2 3">PS0</strain>
    </source>
</reference>
<proteinExistence type="predicted"/>
<name>A0A7D5M7Y7_9ARCH</name>
<dbReference type="AlphaFoldDB" id="A0A7D5M7Y7"/>
<organism evidence="2 3">
    <name type="scientific">Nitrosopumilus ureiphilus</name>
    <dbReference type="NCBI Taxonomy" id="1470067"/>
    <lineage>
        <taxon>Archaea</taxon>
        <taxon>Nitrososphaerota</taxon>
        <taxon>Nitrososphaeria</taxon>
        <taxon>Nitrosopumilales</taxon>
        <taxon>Nitrosopumilaceae</taxon>
        <taxon>Nitrosopumilus</taxon>
    </lineage>
</organism>
<accession>A0A7D5M7Y7</accession>
<keyword evidence="3" id="KW-1185">Reference proteome</keyword>
<protein>
    <submittedName>
        <fullName evidence="2">Adenylate/guanylate cyclase with integral membrane sensor</fullName>
    </submittedName>
</protein>